<keyword evidence="4 7" id="KW-0226">DNA condensation</keyword>
<evidence type="ECO:0000256" key="10">
    <source>
        <dbReference type="SAM" id="Phobius"/>
    </source>
</evidence>
<dbReference type="Ensembl" id="ENSSANT00000004241.1">
    <property type="protein sequence ID" value="ENSSANP00000003940.1"/>
    <property type="gene ID" value="ENSSANG00000001789.1"/>
</dbReference>
<dbReference type="PANTHER" id="PTHR14222:SF1">
    <property type="entry name" value="CONDENSIN-2 COMPLEX SUBUNIT D3"/>
    <property type="match status" value="1"/>
</dbReference>
<keyword evidence="3 7" id="KW-0498">Mitosis</keyword>
<evidence type="ECO:0000256" key="8">
    <source>
        <dbReference type="SAM" id="Coils"/>
    </source>
</evidence>
<dbReference type="InterPro" id="IPR012371">
    <property type="entry name" value="NCAPD3"/>
</dbReference>
<keyword evidence="2 7" id="KW-0132">Cell division</keyword>
<keyword evidence="13" id="KW-1185">Reference proteome</keyword>
<dbReference type="InterPro" id="IPR026971">
    <property type="entry name" value="CND1/NCAPD3"/>
</dbReference>
<sequence>RSAVKQEEEEDASHAGCRGRAWVDAVWDFEFTHTDPLDPVIEEEIKEDPDVFKTIYKQLLPFSNKDDDNTQSVWLVFGENGVSAKPLVAVLSYFILSAKAKSPSLEQRLCGLQAASLYLLLLKIPGSVANKVYHQILFDTCLNMPLKCWPQDSGKKRKKDTLKSSQGDPKTGKRSKPPKKVSEEMEIDDDEDDEEEGVYFSPQDLLKLREGIVLLVRTLLRLLERFSLRDKPQSADSCVQRYNLLRIFCLFSRNVDQIQSLPELSYHGLGLLCSTIHGEGDECRRRVFRKLLYVILMMKTQERSKPCLLAPSQAVCGARDQAILFISHIVEKQREATLPLLRILVQHICHQKSEYRVSGAQAVGKLMAKMPCQDYAAIIKWLYSYSRNNKVAFRMFALDVALVLLEQSERDVDDTVDPELAVFLPHRFLVHNIIYNHRNDVSPTVRGHALHCLAQCLELGSQNATKCVHELFSNSKYITTEALTLFKKHVSDPKINARKSALETVMSLLKHGVISCSAENLSILSDRCRDPAVSVKKKAMQCLMDLLTALPENREVQEAWLRGVLPAVMDSESSVQEKALECLDHVVIAHIKSQGKYRDDDTSQKLAWDLLGLMCEKCQDLSRYFSKTFSVWAPQQKFTPAFVNGLLSHTDGERAAAAWLLLDKIASCSPKLNYGTVLDTWENTIRSPVVSVTMTCHILSVLGDIASNLNDDTKTRIVDDLMGWLKTFSLPLEVISSCVDTLVRFSRSDNTRDTLRFLDRFCGELVSVCESYLSGVILQEKGAENINEDLLVKHLYTLGAASLHCPSKVGKRIFLVVQSVLTPSEQPGESMHLFPAEGDELPAGQPLSQFKPNSMPTVVRAHAVITLGKLCLQHEELMLKYLPVFARELEVGTELAVRSNVVVVMCDLCVRYTNTVTRYIPNISACLRDKDPIVREQTLIMLTNLLQEEYVKWKGALFFRFAIVLVDPDPAIADLCEYCLVDLLLKKSPLMFSQHFIECIFHFNSYEKHKKYNKFLQTESEKSKFSLKGRQNQGKRFRIYRFLLKNFTDEQRFNITTKICQDILASFVDSELPLDSDSSELLADTFDILSLKEMKLTAMSGPAAGEEPQEDEMAMAKAVLHVAQKKLVSQVQKRNFVENVIPIIISLKNMLEKQHSPVLKHLMAYLQVTMQDYRSEVKELFAADEQLAAEVEYNLKRFEKEKQQQEQQQMENQLANFTFSPQRNVSQTYSYIGKYIMVYCLVLITNICFYFYFHPLRKPVPRQWNVESPLVQKLRSKKRF</sequence>
<comment type="subcellular location">
    <subcellularLocation>
        <location evidence="1 7">Nucleus</location>
    </subcellularLocation>
</comment>
<evidence type="ECO:0000313" key="12">
    <source>
        <dbReference type="Ensembl" id="ENSSANP00000003940.1"/>
    </source>
</evidence>
<evidence type="ECO:0000313" key="13">
    <source>
        <dbReference type="Proteomes" id="UP000472260"/>
    </source>
</evidence>
<evidence type="ECO:0000256" key="3">
    <source>
        <dbReference type="ARBA" id="ARBA00022776"/>
    </source>
</evidence>
<evidence type="ECO:0000256" key="1">
    <source>
        <dbReference type="ARBA" id="ARBA00004123"/>
    </source>
</evidence>
<keyword evidence="6 7" id="KW-0131">Cell cycle</keyword>
<dbReference type="FunFam" id="1.25.10.10:FF:000345">
    <property type="entry name" value="Condensin-2 complex subunit D3"/>
    <property type="match status" value="1"/>
</dbReference>
<dbReference type="GO" id="GO:0005634">
    <property type="term" value="C:nucleus"/>
    <property type="evidence" value="ECO:0007669"/>
    <property type="project" value="UniProtKB-SubCell"/>
</dbReference>
<evidence type="ECO:0000256" key="4">
    <source>
        <dbReference type="ARBA" id="ARBA00023067"/>
    </source>
</evidence>
<evidence type="ECO:0000256" key="2">
    <source>
        <dbReference type="ARBA" id="ARBA00022618"/>
    </source>
</evidence>
<dbReference type="GO" id="GO:0042393">
    <property type="term" value="F:histone binding"/>
    <property type="evidence" value="ECO:0007669"/>
    <property type="project" value="TreeGrafter"/>
</dbReference>
<feature type="region of interest" description="Disordered" evidence="9">
    <location>
        <begin position="152"/>
        <end position="196"/>
    </location>
</feature>
<dbReference type="GO" id="GO:0010032">
    <property type="term" value="P:meiotic chromosome condensation"/>
    <property type="evidence" value="ECO:0007669"/>
    <property type="project" value="TreeGrafter"/>
</dbReference>
<evidence type="ECO:0000256" key="5">
    <source>
        <dbReference type="ARBA" id="ARBA00023242"/>
    </source>
</evidence>
<keyword evidence="10" id="KW-1133">Transmembrane helix</keyword>
<name>A0A671KAV1_9TELE</name>
<proteinExistence type="predicted"/>
<keyword evidence="5 7" id="KW-0539">Nucleus</keyword>
<dbReference type="PANTHER" id="PTHR14222">
    <property type="entry name" value="CONDENSIN"/>
    <property type="match status" value="1"/>
</dbReference>
<dbReference type="SUPFAM" id="SSF48371">
    <property type="entry name" value="ARM repeat"/>
    <property type="match status" value="1"/>
</dbReference>
<evidence type="ECO:0000256" key="6">
    <source>
        <dbReference type="ARBA" id="ARBA00023306"/>
    </source>
</evidence>
<dbReference type="PIRSF" id="PIRSF036508">
    <property type="entry name" value="Condns_HCP-6"/>
    <property type="match status" value="1"/>
</dbReference>
<keyword evidence="8" id="KW-0175">Coiled coil</keyword>
<organism evidence="12 13">
    <name type="scientific">Sinocyclocheilus anshuiensis</name>
    <dbReference type="NCBI Taxonomy" id="1608454"/>
    <lineage>
        <taxon>Eukaryota</taxon>
        <taxon>Metazoa</taxon>
        <taxon>Chordata</taxon>
        <taxon>Craniata</taxon>
        <taxon>Vertebrata</taxon>
        <taxon>Euteleostomi</taxon>
        <taxon>Actinopterygii</taxon>
        <taxon>Neopterygii</taxon>
        <taxon>Teleostei</taxon>
        <taxon>Ostariophysi</taxon>
        <taxon>Cypriniformes</taxon>
        <taxon>Cyprinidae</taxon>
        <taxon>Cyprininae</taxon>
        <taxon>Sinocyclocheilus</taxon>
    </lineage>
</organism>
<dbReference type="Gene3D" id="1.25.10.10">
    <property type="entry name" value="Leucine-rich Repeat Variant"/>
    <property type="match status" value="2"/>
</dbReference>
<comment type="subunit">
    <text evidence="7">Component of the condensin-2 complex.</text>
</comment>
<protein>
    <recommendedName>
        <fullName evidence="7">Condensin-2 complex subunit D3</fullName>
    </recommendedName>
</protein>
<dbReference type="AlphaFoldDB" id="A0A671KAV1"/>
<dbReference type="FunFam" id="1.25.10.10:FF:001184">
    <property type="entry name" value="Condensin-2 complex subunit D3"/>
    <property type="match status" value="1"/>
</dbReference>
<dbReference type="InterPro" id="IPR011989">
    <property type="entry name" value="ARM-like"/>
</dbReference>
<evidence type="ECO:0000256" key="7">
    <source>
        <dbReference type="PIRNR" id="PIRNR036508"/>
    </source>
</evidence>
<reference evidence="12" key="2">
    <citation type="submission" date="2025-09" db="UniProtKB">
        <authorList>
            <consortium name="Ensembl"/>
        </authorList>
    </citation>
    <scope>IDENTIFICATION</scope>
</reference>
<dbReference type="Pfam" id="PF12717">
    <property type="entry name" value="Cnd1"/>
    <property type="match status" value="1"/>
</dbReference>
<dbReference type="InterPro" id="IPR032682">
    <property type="entry name" value="Cnd1_C"/>
</dbReference>
<gene>
    <name evidence="12" type="primary">LOC107702392</name>
</gene>
<accession>A0A671KAV1</accession>
<dbReference type="Proteomes" id="UP000472260">
    <property type="component" value="Unassembled WGS sequence"/>
</dbReference>
<evidence type="ECO:0000256" key="9">
    <source>
        <dbReference type="SAM" id="MobiDB-lite"/>
    </source>
</evidence>
<dbReference type="InterPro" id="IPR016024">
    <property type="entry name" value="ARM-type_fold"/>
</dbReference>
<feature type="transmembrane region" description="Helical" evidence="10">
    <location>
        <begin position="1232"/>
        <end position="1253"/>
    </location>
</feature>
<keyword evidence="10" id="KW-0812">Transmembrane</keyword>
<comment type="function">
    <text evidence="7">Regulatory subunit of the condensin-2 complex, a complex which establishes mitotic chromosome architecture and is involved in physical rigidity of the chromatid axis.</text>
</comment>
<dbReference type="GO" id="GO:0000796">
    <property type="term" value="C:condensin complex"/>
    <property type="evidence" value="ECO:0007669"/>
    <property type="project" value="UniProtKB-UniRule"/>
</dbReference>
<reference evidence="12" key="1">
    <citation type="submission" date="2025-08" db="UniProtKB">
        <authorList>
            <consortium name="Ensembl"/>
        </authorList>
    </citation>
    <scope>IDENTIFICATION</scope>
</reference>
<dbReference type="GO" id="GO:0007076">
    <property type="term" value="P:mitotic chromosome condensation"/>
    <property type="evidence" value="ECO:0007669"/>
    <property type="project" value="UniProtKB-UniRule"/>
</dbReference>
<feature type="coiled-coil region" evidence="8">
    <location>
        <begin position="1188"/>
        <end position="1215"/>
    </location>
</feature>
<dbReference type="GO" id="GO:0000779">
    <property type="term" value="C:condensed chromosome, centromeric region"/>
    <property type="evidence" value="ECO:0007669"/>
    <property type="project" value="UniProtKB-UniRule"/>
</dbReference>
<evidence type="ECO:0000259" key="11">
    <source>
        <dbReference type="Pfam" id="PF12717"/>
    </source>
</evidence>
<keyword evidence="10" id="KW-0472">Membrane</keyword>
<feature type="domain" description="Condensin complex subunit 1 C-terminal" evidence="11">
    <location>
        <begin position="897"/>
        <end position="1065"/>
    </location>
</feature>
<dbReference type="GO" id="GO:0051301">
    <property type="term" value="P:cell division"/>
    <property type="evidence" value="ECO:0007669"/>
    <property type="project" value="UniProtKB-UniRule"/>
</dbReference>
<feature type="compositionally biased region" description="Acidic residues" evidence="9">
    <location>
        <begin position="184"/>
        <end position="196"/>
    </location>
</feature>